<dbReference type="Proteomes" id="UP000297403">
    <property type="component" value="Unassembled WGS sequence"/>
</dbReference>
<protein>
    <recommendedName>
        <fullName evidence="4">Lipoprotein</fullName>
    </recommendedName>
</protein>
<accession>A0AAQ2HFP8</accession>
<dbReference type="RefSeq" id="WP_134451227.1">
    <property type="nucleotide sequence ID" value="NZ_SOFY01000031.1"/>
</dbReference>
<reference evidence="2 3" key="1">
    <citation type="submission" date="2019-03" db="EMBL/GenBank/DDBJ databases">
        <title>Genomics of glacier-inhabiting Cryobacterium strains.</title>
        <authorList>
            <person name="Liu Q."/>
            <person name="Xin Y.-H."/>
        </authorList>
    </citation>
    <scope>NUCLEOTIDE SEQUENCE [LARGE SCALE GENOMIC DNA]</scope>
    <source>
        <strain evidence="3">TMT1-22</strain>
    </source>
</reference>
<name>A0AAQ2HFP8_9MICO</name>
<evidence type="ECO:0000256" key="1">
    <source>
        <dbReference type="SAM" id="SignalP"/>
    </source>
</evidence>
<dbReference type="AlphaFoldDB" id="A0AAQ2HFP8"/>
<sequence length="200" mass="21655">MNAGVFSTRSLAVAGLLLVAGTLLTACSATGSTASVPSSGPWASEFAENYKRADSDFTRSVLVDGVISEQEFAETIDGFRRCLRSHEISISDYRFDGSFRTSFPPELGNDQANTLTKGCSRSSGEDLIASLYTWVHRNPKNVDETRIIVDCLIRSGVVSTAYKVDDYLAGAIADKYPFSDEKSGREALETCRMDPLGLGK</sequence>
<comment type="caution">
    <text evidence="2">The sequence shown here is derived from an EMBL/GenBank/DDBJ whole genome shotgun (WGS) entry which is preliminary data.</text>
</comment>
<evidence type="ECO:0000313" key="3">
    <source>
        <dbReference type="Proteomes" id="UP000297403"/>
    </source>
</evidence>
<feature type="chain" id="PRO_5043039745" description="Lipoprotein" evidence="1">
    <location>
        <begin position="26"/>
        <end position="200"/>
    </location>
</feature>
<gene>
    <name evidence="2" type="ORF">E3O49_06825</name>
</gene>
<feature type="signal peptide" evidence="1">
    <location>
        <begin position="1"/>
        <end position="25"/>
    </location>
</feature>
<evidence type="ECO:0008006" key="4">
    <source>
        <dbReference type="Google" id="ProtNLM"/>
    </source>
</evidence>
<proteinExistence type="predicted"/>
<evidence type="ECO:0000313" key="2">
    <source>
        <dbReference type="EMBL" id="TFC48917.1"/>
    </source>
</evidence>
<organism evidence="2 3">
    <name type="scientific">Cryobacterium shii</name>
    <dbReference type="NCBI Taxonomy" id="1259235"/>
    <lineage>
        <taxon>Bacteria</taxon>
        <taxon>Bacillati</taxon>
        <taxon>Actinomycetota</taxon>
        <taxon>Actinomycetes</taxon>
        <taxon>Micrococcales</taxon>
        <taxon>Microbacteriaceae</taxon>
        <taxon>Cryobacterium</taxon>
    </lineage>
</organism>
<dbReference type="EMBL" id="SOFY01000031">
    <property type="protein sequence ID" value="TFC48917.1"/>
    <property type="molecule type" value="Genomic_DNA"/>
</dbReference>
<keyword evidence="1" id="KW-0732">Signal</keyword>
<keyword evidence="3" id="KW-1185">Reference proteome</keyword>